<protein>
    <submittedName>
        <fullName evidence="3">Glycosyltransferase involved in cell wall bisynthesis</fullName>
    </submittedName>
</protein>
<dbReference type="PANTHER" id="PTHR45947:SF3">
    <property type="entry name" value="SULFOQUINOVOSYL TRANSFERASE SQD2"/>
    <property type="match status" value="1"/>
</dbReference>
<evidence type="ECO:0000259" key="2">
    <source>
        <dbReference type="Pfam" id="PF13439"/>
    </source>
</evidence>
<dbReference type="OrthoDB" id="9811239at2"/>
<dbReference type="Gene3D" id="3.40.50.2000">
    <property type="entry name" value="Glycogen Phosphorylase B"/>
    <property type="match status" value="2"/>
</dbReference>
<dbReference type="AlphaFoldDB" id="A0A345UGY4"/>
<proteinExistence type="predicted"/>
<dbReference type="SUPFAM" id="SSF53756">
    <property type="entry name" value="UDP-Glycosyltransferase/glycogen phosphorylase"/>
    <property type="match status" value="1"/>
</dbReference>
<dbReference type="Pfam" id="PF13439">
    <property type="entry name" value="Glyco_transf_4"/>
    <property type="match status" value="1"/>
</dbReference>
<dbReference type="EMBL" id="CP027806">
    <property type="protein sequence ID" value="AXI99735.1"/>
    <property type="molecule type" value="Genomic_DNA"/>
</dbReference>
<dbReference type="GO" id="GO:0016757">
    <property type="term" value="F:glycosyltransferase activity"/>
    <property type="evidence" value="ECO:0007669"/>
    <property type="project" value="InterPro"/>
</dbReference>
<dbReference type="PANTHER" id="PTHR45947">
    <property type="entry name" value="SULFOQUINOVOSYL TRANSFERASE SQD2"/>
    <property type="match status" value="1"/>
</dbReference>
<dbReference type="RefSeq" id="WP_114983077.1">
    <property type="nucleotide sequence ID" value="NZ_CP027806.1"/>
</dbReference>
<dbReference type="KEGG" id="cprv:CYPRO_0449"/>
<accession>A0A345UGY4</accession>
<dbReference type="InterPro" id="IPR001296">
    <property type="entry name" value="Glyco_trans_1"/>
</dbReference>
<keyword evidence="4" id="KW-1185">Reference proteome</keyword>
<dbReference type="Pfam" id="PF00534">
    <property type="entry name" value="Glycos_transf_1"/>
    <property type="match status" value="1"/>
</dbReference>
<evidence type="ECO:0000259" key="1">
    <source>
        <dbReference type="Pfam" id="PF00534"/>
    </source>
</evidence>
<dbReference type="InterPro" id="IPR028098">
    <property type="entry name" value="Glyco_trans_4-like_N"/>
</dbReference>
<dbReference type="Proteomes" id="UP000254808">
    <property type="component" value="Chromosome"/>
</dbReference>
<gene>
    <name evidence="3" type="ORF">CYPRO_0449</name>
</gene>
<organism evidence="3 4">
    <name type="scientific">Cyclonatronum proteinivorum</name>
    <dbReference type="NCBI Taxonomy" id="1457365"/>
    <lineage>
        <taxon>Bacteria</taxon>
        <taxon>Pseudomonadati</taxon>
        <taxon>Balneolota</taxon>
        <taxon>Balneolia</taxon>
        <taxon>Balneolales</taxon>
        <taxon>Cyclonatronaceae</taxon>
        <taxon>Cyclonatronum</taxon>
    </lineage>
</organism>
<feature type="domain" description="Glycosyltransferase subfamily 4-like N-terminal" evidence="2">
    <location>
        <begin position="22"/>
        <end position="185"/>
    </location>
</feature>
<feature type="domain" description="Glycosyl transferase family 1" evidence="1">
    <location>
        <begin position="198"/>
        <end position="344"/>
    </location>
</feature>
<evidence type="ECO:0000313" key="4">
    <source>
        <dbReference type="Proteomes" id="UP000254808"/>
    </source>
</evidence>
<dbReference type="InterPro" id="IPR050194">
    <property type="entry name" value="Glycosyltransferase_grp1"/>
</dbReference>
<keyword evidence="3" id="KW-0808">Transferase</keyword>
<name>A0A345UGY4_9BACT</name>
<evidence type="ECO:0000313" key="3">
    <source>
        <dbReference type="EMBL" id="AXI99735.1"/>
    </source>
</evidence>
<reference evidence="3 4" key="1">
    <citation type="submission" date="2018-03" db="EMBL/GenBank/DDBJ databases">
        <title>Phenotypic and genomic properties of Cyclonatronum proteinivorum gen. nov., sp. nov., a haloalkaliphilic bacteroidete from soda lakes possessing Na+-translocating rhodopsin.</title>
        <authorList>
            <person name="Toshchakov S.V."/>
            <person name="Korzhenkov A."/>
            <person name="Samarov N.I."/>
            <person name="Kublanov I.V."/>
            <person name="Muntyan M.S."/>
            <person name="Sorokin D.Y."/>
        </authorList>
    </citation>
    <scope>NUCLEOTIDE SEQUENCE [LARGE SCALE GENOMIC DNA]</scope>
    <source>
        <strain evidence="3 4">Omega</strain>
    </source>
</reference>
<sequence>MKILIAAKGYPTREKPFVQSFIRDEARLLHRKFSVQVLDTQPFKPGLLPALLRAPDYPDDGFRVERAPYLSVPRHKLPQLTRRGLGARVRAAFRRWKPDVLHAHFLYPGILAIQEAHQTGTPTVLTLHGADWYAALRTPAVKKLAADVLPQTGRIICVGPGLHKDVITAFPQFASRTGVVLHGTDYSYFKPPQRVKTVSETPAILCIARFVHKKGLHLLIEAIAGSDLLRTCPLTIVGDITDSAYYGRLLAMIKAEGLSNVRILPGMGREQLREEFYAHDIYVQPSLDEPFGLALLEAIACGLPAIAFRSGGPDVILTEKNGLLLGKPESVSLRQALEQMCEAYPTYAPVEMHTDLQTRFSEEAKLKQLSAIYESLL</sequence>